<accession>A0ABW7G6D0</accession>
<dbReference type="RefSeq" id="WP_394488355.1">
    <property type="nucleotide sequence ID" value="NZ_JBIGIA010000008.1"/>
</dbReference>
<proteinExistence type="predicted"/>
<organism evidence="2 3">
    <name type="scientific">Pelomonas nitida</name>
    <dbReference type="NCBI Taxonomy" id="3299027"/>
    <lineage>
        <taxon>Bacteria</taxon>
        <taxon>Pseudomonadati</taxon>
        <taxon>Pseudomonadota</taxon>
        <taxon>Betaproteobacteria</taxon>
        <taxon>Burkholderiales</taxon>
        <taxon>Sphaerotilaceae</taxon>
        <taxon>Roseateles</taxon>
    </lineage>
</organism>
<evidence type="ECO:0000313" key="3">
    <source>
        <dbReference type="Proteomes" id="UP001606305"/>
    </source>
</evidence>
<protein>
    <submittedName>
        <fullName evidence="2">AIPR family protein</fullName>
    </submittedName>
</protein>
<dbReference type="InterPro" id="IPR018891">
    <property type="entry name" value="AIPR_C"/>
</dbReference>
<evidence type="ECO:0000313" key="2">
    <source>
        <dbReference type="EMBL" id="MFG6457493.1"/>
    </source>
</evidence>
<dbReference type="Proteomes" id="UP001606305">
    <property type="component" value="Unassembled WGS sequence"/>
</dbReference>
<comment type="caution">
    <text evidence="2">The sequence shown here is derived from an EMBL/GenBank/DDBJ whole genome shotgun (WGS) entry which is preliminary data.</text>
</comment>
<gene>
    <name evidence="2" type="ORF">ACG00X_11685</name>
</gene>
<feature type="domain" description="Abortive phage infection protein C-terminal" evidence="1">
    <location>
        <begin position="236"/>
        <end position="387"/>
    </location>
</feature>
<name>A0ABW7G6D0_9BURK</name>
<reference evidence="2 3" key="1">
    <citation type="submission" date="2024-09" db="EMBL/GenBank/DDBJ databases">
        <title>Novel species of the genus Pelomonas and Roseateles isolated from streams.</title>
        <authorList>
            <person name="Lu H."/>
        </authorList>
    </citation>
    <scope>NUCLEOTIDE SEQUENCE [LARGE SCALE GENOMIC DNA]</scope>
    <source>
        <strain evidence="2 3">BYS96W</strain>
    </source>
</reference>
<evidence type="ECO:0000259" key="1">
    <source>
        <dbReference type="Pfam" id="PF10592"/>
    </source>
</evidence>
<dbReference type="Pfam" id="PF10592">
    <property type="entry name" value="AIPR"/>
    <property type="match status" value="1"/>
</dbReference>
<sequence length="539" mass="59426">MSIILSNRVKNHIESIVKEHLFLDDAKSDEAKLLSRGLAAICLAGLAGMPYTQVAKYIVDGARDNGIDGVLYDSLRNKLYIVQAKWSTKGTSTIDTGDLRKFIAGVYDLLNEDWSKFNKRVQAVGDEISQGIRNDPEIVLVAAYNSDNSISPDCQAIVKEFLDENNSDSQEVVAFRPFDLKRLLRTIKTVKSGAKSDVDVNLLQWGEQKEPYYAIYGKVSCADVAEWHATHEDLLFSENIRNSLSESDINAQIETALLRSPAEFWYLNNGITAIADDVVRKPIGLGDQKESAYWKVGNLKIVNGAQTTGSIAKAYSKNPKAVKRAYVQVKVISLEHAPIDIANRITTATNTQNRVEAKDFLALDPRQDGIAESMKKLGIQYCYRRGERVTDIARGLDVQELAMALAVSSDSMASVTIAKRNAGSLTDPNAYYPKLFDKPLEASSGWELVRKWRAASAAVSGLSATLEGREAQLAVHGNRFIENVLLTTRGAITPARVAKIHAALKALVDEIHGTDCYLAVLFKNTKKCEALRARISQEI</sequence>
<dbReference type="EMBL" id="JBIGIA010000008">
    <property type="protein sequence ID" value="MFG6457493.1"/>
    <property type="molecule type" value="Genomic_DNA"/>
</dbReference>
<keyword evidence="3" id="KW-1185">Reference proteome</keyword>